<gene>
    <name evidence="1" type="ORF">HMPREF9418_1421</name>
</gene>
<comment type="caution">
    <text evidence="1">The sequence shown here is derived from an EMBL/GenBank/DDBJ whole genome shotgun (WGS) entry which is preliminary data.</text>
</comment>
<sequence>MSSLPHFGCLEYMGSSEKSPHRFSDDLLAQILHCQNLTTP</sequence>
<dbReference type="EMBL" id="AFQE01000066">
    <property type="protein sequence ID" value="EGQ76993.1"/>
    <property type="molecule type" value="Genomic_DNA"/>
</dbReference>
<reference evidence="1 2" key="1">
    <citation type="submission" date="2011-05" db="EMBL/GenBank/DDBJ databases">
        <authorList>
            <person name="Muzny D."/>
            <person name="Qin X."/>
            <person name="Deng J."/>
            <person name="Jiang H."/>
            <person name="Liu Y."/>
            <person name="Qu J."/>
            <person name="Song X.-Z."/>
            <person name="Zhang L."/>
            <person name="Thornton R."/>
            <person name="Coyle M."/>
            <person name="Francisco L."/>
            <person name="Jackson L."/>
            <person name="Javaid M."/>
            <person name="Korchina V."/>
            <person name="Kovar C."/>
            <person name="Mata R."/>
            <person name="Mathew T."/>
            <person name="Ngo R."/>
            <person name="Nguyen L."/>
            <person name="Nguyen N."/>
            <person name="Okwuonu G."/>
            <person name="Ongeri F."/>
            <person name="Pham C."/>
            <person name="Simmons D."/>
            <person name="Wilczek-Boney K."/>
            <person name="Hale W."/>
            <person name="Jakkamsetti A."/>
            <person name="Pham P."/>
            <person name="Ruth R."/>
            <person name="San Lucas F."/>
            <person name="Warren J."/>
            <person name="Zhang J."/>
            <person name="Zhao Z."/>
            <person name="Zhou C."/>
            <person name="Zhu D."/>
            <person name="Lee S."/>
            <person name="Bess C."/>
            <person name="Blankenburg K."/>
            <person name="Forbes L."/>
            <person name="Fu Q."/>
            <person name="Gubbala S."/>
            <person name="Hirani K."/>
            <person name="Jayaseelan J.C."/>
            <person name="Lara F."/>
            <person name="Munidasa M."/>
            <person name="Palculict T."/>
            <person name="Patil S."/>
            <person name="Pu L.-L."/>
            <person name="Saada N."/>
            <person name="Tang L."/>
            <person name="Weissenberger G."/>
            <person name="Zhu Y."/>
            <person name="Hemphill L."/>
            <person name="Shang Y."/>
            <person name="Youmans B."/>
            <person name="Ayvaz T."/>
            <person name="Ross M."/>
            <person name="Santibanez J."/>
            <person name="Aqrawi P."/>
            <person name="Gross S."/>
            <person name="Joshi V."/>
            <person name="Fowler G."/>
            <person name="Nazareth L."/>
            <person name="Reid J."/>
            <person name="Worley K."/>
            <person name="Petrosino J."/>
            <person name="Highlander S."/>
            <person name="Gibbs R."/>
        </authorList>
    </citation>
    <scope>NUCLEOTIDE SEQUENCE [LARGE SCALE GENOMIC DNA]</scope>
    <source>
        <strain evidence="1 2">ATCC 33926</strain>
    </source>
</reference>
<organism evidence="1 2">
    <name type="scientific">Neisseria macacae ATCC 33926</name>
    <dbReference type="NCBI Taxonomy" id="997348"/>
    <lineage>
        <taxon>Bacteria</taxon>
        <taxon>Pseudomonadati</taxon>
        <taxon>Pseudomonadota</taxon>
        <taxon>Betaproteobacteria</taxon>
        <taxon>Neisseriales</taxon>
        <taxon>Neisseriaceae</taxon>
        <taxon>Neisseria</taxon>
    </lineage>
</organism>
<dbReference type="Proteomes" id="UP000004982">
    <property type="component" value="Unassembled WGS sequence"/>
</dbReference>
<proteinExistence type="predicted"/>
<dbReference type="AlphaFoldDB" id="A0AA36UJA8"/>
<evidence type="ECO:0000313" key="1">
    <source>
        <dbReference type="EMBL" id="EGQ76993.1"/>
    </source>
</evidence>
<evidence type="ECO:0000313" key="2">
    <source>
        <dbReference type="Proteomes" id="UP000004982"/>
    </source>
</evidence>
<name>A0AA36UJA8_9NEIS</name>
<protein>
    <submittedName>
        <fullName evidence="1">Uncharacterized protein</fullName>
    </submittedName>
</protein>
<accession>A0AA36UJA8</accession>